<proteinExistence type="predicted"/>
<evidence type="ECO:0000259" key="1">
    <source>
        <dbReference type="Pfam" id="PF07727"/>
    </source>
</evidence>
<comment type="caution">
    <text evidence="2">The sequence shown here is derived from an EMBL/GenBank/DDBJ whole genome shotgun (WGS) entry which is preliminary data.</text>
</comment>
<dbReference type="EMBL" id="JAUESC010000387">
    <property type="protein sequence ID" value="KAK0573294.1"/>
    <property type="molecule type" value="Genomic_DNA"/>
</dbReference>
<protein>
    <recommendedName>
        <fullName evidence="1">Reverse transcriptase Ty1/copia-type domain-containing protein</fullName>
    </recommendedName>
</protein>
<dbReference type="Pfam" id="PF07727">
    <property type="entry name" value="RVT_2"/>
    <property type="match status" value="2"/>
</dbReference>
<organism evidence="2 3">
    <name type="scientific">Acer saccharum</name>
    <name type="common">Sugar maple</name>
    <dbReference type="NCBI Taxonomy" id="4024"/>
    <lineage>
        <taxon>Eukaryota</taxon>
        <taxon>Viridiplantae</taxon>
        <taxon>Streptophyta</taxon>
        <taxon>Embryophyta</taxon>
        <taxon>Tracheophyta</taxon>
        <taxon>Spermatophyta</taxon>
        <taxon>Magnoliopsida</taxon>
        <taxon>eudicotyledons</taxon>
        <taxon>Gunneridae</taxon>
        <taxon>Pentapetalae</taxon>
        <taxon>rosids</taxon>
        <taxon>malvids</taxon>
        <taxon>Sapindales</taxon>
        <taxon>Sapindaceae</taxon>
        <taxon>Hippocastanoideae</taxon>
        <taxon>Acereae</taxon>
        <taxon>Acer</taxon>
    </lineage>
</organism>
<sequence length="401" mass="45312">MDGKVETFKARLVAKGYTQKEGIDYEETFSPVAMLKSIRILLSIVASLDLEIWQMDVKTAFLNGSLDESIYMMQPEGFIEKGQMDKNPDEPCVYKRIKGDKLVFLILYVDDILLIGNDVGVLTSVKEWLAKQFDMKDLREASFILGIQVIRDRKNRTIALSQASYIDKILSRFSMKDSKKGMLPFRHGIKLSKEQVPKNEHEEQFMSRVPYASAVGSLMYAMLCTRPDICFAVGIVSRFQSKPGPDHWTAVKHIFKKSTSGAVFTIRGGAVIWKSIKQSCIADSTMEAEYVAACEAAKEAVWLRQFLIDLEVVPSANKQITIYCDNSGAVANSKEPRSHKRGKHIERKYHLLREIVQRGDMTITKIASAENLADPFTKALPQKSFDGHLKNMGLRDMTHLL</sequence>
<dbReference type="CDD" id="cd09272">
    <property type="entry name" value="RNase_HI_RT_Ty1"/>
    <property type="match status" value="1"/>
</dbReference>
<dbReference type="PANTHER" id="PTHR11439:SF496">
    <property type="entry name" value="RNA-DIRECTED DNA POLYMERASE"/>
    <property type="match status" value="1"/>
</dbReference>
<keyword evidence="3" id="KW-1185">Reference proteome</keyword>
<reference evidence="2" key="2">
    <citation type="submission" date="2023-06" db="EMBL/GenBank/DDBJ databases">
        <authorList>
            <person name="Swenson N.G."/>
            <person name="Wegrzyn J.L."/>
            <person name="Mcevoy S.L."/>
        </authorList>
    </citation>
    <scope>NUCLEOTIDE SEQUENCE</scope>
    <source>
        <strain evidence="2">NS2018</strain>
        <tissue evidence="2">Leaf</tissue>
    </source>
</reference>
<dbReference type="InterPro" id="IPR013103">
    <property type="entry name" value="RVT_2"/>
</dbReference>
<feature type="domain" description="Reverse transcriptase Ty1/copia-type" evidence="1">
    <location>
        <begin position="4"/>
        <end position="86"/>
    </location>
</feature>
<evidence type="ECO:0000313" key="3">
    <source>
        <dbReference type="Proteomes" id="UP001168877"/>
    </source>
</evidence>
<accession>A0AA39UPU9</accession>
<evidence type="ECO:0000313" key="2">
    <source>
        <dbReference type="EMBL" id="KAK0573294.1"/>
    </source>
</evidence>
<dbReference type="SUPFAM" id="SSF56672">
    <property type="entry name" value="DNA/RNA polymerases"/>
    <property type="match status" value="1"/>
</dbReference>
<feature type="domain" description="Reverse transcriptase Ty1/copia-type" evidence="1">
    <location>
        <begin position="87"/>
        <end position="184"/>
    </location>
</feature>
<dbReference type="PANTHER" id="PTHR11439">
    <property type="entry name" value="GAG-POL-RELATED RETROTRANSPOSON"/>
    <property type="match status" value="1"/>
</dbReference>
<dbReference type="InterPro" id="IPR043502">
    <property type="entry name" value="DNA/RNA_pol_sf"/>
</dbReference>
<gene>
    <name evidence="2" type="ORF">LWI29_005944</name>
</gene>
<name>A0AA39UPU9_ACESA</name>
<dbReference type="AlphaFoldDB" id="A0AA39UPU9"/>
<reference evidence="2" key="1">
    <citation type="journal article" date="2022" name="Plant J.">
        <title>Strategies of tolerance reflected in two North American maple genomes.</title>
        <authorList>
            <person name="McEvoy S.L."/>
            <person name="Sezen U.U."/>
            <person name="Trouern-Trend A."/>
            <person name="McMahon S.M."/>
            <person name="Schaberg P.G."/>
            <person name="Yang J."/>
            <person name="Wegrzyn J.L."/>
            <person name="Swenson N.G."/>
        </authorList>
    </citation>
    <scope>NUCLEOTIDE SEQUENCE</scope>
    <source>
        <strain evidence="2">NS2018</strain>
    </source>
</reference>
<dbReference type="Proteomes" id="UP001168877">
    <property type="component" value="Unassembled WGS sequence"/>
</dbReference>